<dbReference type="EMBL" id="JBBHLC010000003">
    <property type="protein sequence ID" value="MEJ5861952.1"/>
    <property type="molecule type" value="Genomic_DNA"/>
</dbReference>
<name>A0ABU8QMR7_9PSED</name>
<evidence type="ECO:0000259" key="1">
    <source>
        <dbReference type="Pfam" id="PF00498"/>
    </source>
</evidence>
<dbReference type="Proteomes" id="UP001380290">
    <property type="component" value="Unassembled WGS sequence"/>
</dbReference>
<gene>
    <name evidence="2" type="ORF">V7S98_01805</name>
</gene>
<feature type="domain" description="FHA" evidence="1">
    <location>
        <begin position="30"/>
        <end position="96"/>
    </location>
</feature>
<comment type="caution">
    <text evidence="2">The sequence shown here is derived from an EMBL/GenBank/DDBJ whole genome shotgun (WGS) entry which is preliminary data.</text>
</comment>
<keyword evidence="3" id="KW-1185">Reference proteome</keyword>
<dbReference type="Pfam" id="PF00498">
    <property type="entry name" value="FHA"/>
    <property type="match status" value="1"/>
</dbReference>
<dbReference type="InterPro" id="IPR000253">
    <property type="entry name" value="FHA_dom"/>
</dbReference>
<evidence type="ECO:0000313" key="3">
    <source>
        <dbReference type="Proteomes" id="UP001380290"/>
    </source>
</evidence>
<proteinExistence type="predicted"/>
<dbReference type="InterPro" id="IPR008984">
    <property type="entry name" value="SMAD_FHA_dom_sf"/>
</dbReference>
<accession>A0ABU8QMR7</accession>
<evidence type="ECO:0000313" key="2">
    <source>
        <dbReference type="EMBL" id="MEJ5861952.1"/>
    </source>
</evidence>
<dbReference type="CDD" id="cd00060">
    <property type="entry name" value="FHA"/>
    <property type="match status" value="1"/>
</dbReference>
<dbReference type="SUPFAM" id="SSF49879">
    <property type="entry name" value="SMAD/FHA domain"/>
    <property type="match status" value="1"/>
</dbReference>
<sequence>MNTLTLSICNLQQLQHGVIARHRFGRRGGTIGSDGAHWLLNDSAGLVAPVHCEIRWLEGRFCIIDRCSRTYLNEEPVCVGERSPRSLREGDVLRIGPYRVQVRFPSEHAHSGALKDCFTAWPPVLDALLADRFVSDEPAAPSRPLPALDICHVFAQRIETDPLAALETGPQQTQAAGGAR</sequence>
<reference evidence="2 3" key="1">
    <citation type="submission" date="2024-02" db="EMBL/GenBank/DDBJ databases">
        <title>Identification of pathogenicity and growth-promoting function of Pseudomonas putida variant.</title>
        <authorList>
            <person name="Sun J."/>
        </authorList>
    </citation>
    <scope>NUCLEOTIDE SEQUENCE [LARGE SCALE GENOMIC DNA]</scope>
    <source>
        <strain evidence="2 3">A03</strain>
    </source>
</reference>
<dbReference type="RefSeq" id="WP_339598066.1">
    <property type="nucleotide sequence ID" value="NZ_JBBHLC010000003.1"/>
</dbReference>
<dbReference type="Gene3D" id="2.60.200.20">
    <property type="match status" value="1"/>
</dbReference>
<protein>
    <submittedName>
        <fullName evidence="2">FHA domain-containing protein</fullName>
    </submittedName>
</protein>
<organism evidence="2 3">
    <name type="scientific">Pseudomonas farsensis</name>
    <dbReference type="NCBI Taxonomy" id="2745492"/>
    <lineage>
        <taxon>Bacteria</taxon>
        <taxon>Pseudomonadati</taxon>
        <taxon>Pseudomonadota</taxon>
        <taxon>Gammaproteobacteria</taxon>
        <taxon>Pseudomonadales</taxon>
        <taxon>Pseudomonadaceae</taxon>
        <taxon>Pseudomonas</taxon>
    </lineage>
</organism>